<accession>A0A679IZS1</accession>
<proteinExistence type="predicted"/>
<keyword evidence="1" id="KW-0812">Transmembrane</keyword>
<gene>
    <name evidence="2" type="ORF">MBUL_02689</name>
</gene>
<evidence type="ECO:0000313" key="2">
    <source>
        <dbReference type="EMBL" id="CAA2104409.1"/>
    </source>
</evidence>
<reference evidence="2" key="1">
    <citation type="submission" date="2019-12" db="EMBL/GenBank/DDBJ databases">
        <authorList>
            <person name="Cremers G."/>
        </authorList>
    </citation>
    <scope>NUCLEOTIDE SEQUENCE</scope>
    <source>
        <strain evidence="2">Mbul1</strain>
    </source>
</reference>
<keyword evidence="1" id="KW-0472">Membrane</keyword>
<sequence>MPDFVAALITAAAFCAGLILLNVLTRWAIQAQIAPVDLAENGLLQYGLAIALAGFTWRRALATPPVPGGRVRTRVAG</sequence>
<dbReference type="AlphaFoldDB" id="A0A679IZS1"/>
<dbReference type="EMBL" id="LR743504">
    <property type="protein sequence ID" value="CAA2104409.1"/>
    <property type="molecule type" value="Genomic_DNA"/>
</dbReference>
<name>A0A679IZS1_9HYPH</name>
<evidence type="ECO:0000256" key="1">
    <source>
        <dbReference type="SAM" id="Phobius"/>
    </source>
</evidence>
<feature type="transmembrane region" description="Helical" evidence="1">
    <location>
        <begin position="6"/>
        <end position="24"/>
    </location>
</feature>
<protein>
    <submittedName>
        <fullName evidence="2">Uncharacterized protein</fullName>
    </submittedName>
</protein>
<keyword evidence="1" id="KW-1133">Transmembrane helix</keyword>
<organism evidence="2">
    <name type="scientific">Methylobacterium bullatum</name>
    <dbReference type="NCBI Taxonomy" id="570505"/>
    <lineage>
        <taxon>Bacteria</taxon>
        <taxon>Pseudomonadati</taxon>
        <taxon>Pseudomonadota</taxon>
        <taxon>Alphaproteobacteria</taxon>
        <taxon>Hyphomicrobiales</taxon>
        <taxon>Methylobacteriaceae</taxon>
        <taxon>Methylobacterium</taxon>
    </lineage>
</organism>